<dbReference type="WBParaSite" id="ES5_v2.g22667.t1">
    <property type="protein sequence ID" value="ES5_v2.g22667.t1"/>
    <property type="gene ID" value="ES5_v2.g22667"/>
</dbReference>
<evidence type="ECO:0000313" key="2">
    <source>
        <dbReference type="WBParaSite" id="ES5_v2.g22667.t1"/>
    </source>
</evidence>
<accession>A0AC34FZ03</accession>
<sequence>MLPLLSLILMTVCIGVIGKPTVSKKYDNYFPCGESPSIPKYINYNNIVVNSNKNKLLKIIHGHDSIENDWPWIVTLYDGDVNACTGSIISPNYVLSARHCFFSDNVGYGSVNLKRQRIVKVIERHFINNTDFGLLKVEKPFEFDGKHVAPICLSSKFDANPSEILVAAGFGEIFVKTVISKQGTIVPVYNHTKILQETVVEHRNDLWCTDKIKNYHPETMICIGGAASGVARGDSGGALMAIRNNKWYALGALYAGFFDSIPADDLAQVTHGLLLQI</sequence>
<protein>
    <submittedName>
        <fullName evidence="2">Peptidase S1 domain-containing protein</fullName>
    </submittedName>
</protein>
<proteinExistence type="predicted"/>
<evidence type="ECO:0000313" key="1">
    <source>
        <dbReference type="Proteomes" id="UP000887579"/>
    </source>
</evidence>
<name>A0AC34FZ03_9BILA</name>
<reference evidence="2" key="1">
    <citation type="submission" date="2022-11" db="UniProtKB">
        <authorList>
            <consortium name="WormBaseParasite"/>
        </authorList>
    </citation>
    <scope>IDENTIFICATION</scope>
</reference>
<organism evidence="1 2">
    <name type="scientific">Panagrolaimus sp. ES5</name>
    <dbReference type="NCBI Taxonomy" id="591445"/>
    <lineage>
        <taxon>Eukaryota</taxon>
        <taxon>Metazoa</taxon>
        <taxon>Ecdysozoa</taxon>
        <taxon>Nematoda</taxon>
        <taxon>Chromadorea</taxon>
        <taxon>Rhabditida</taxon>
        <taxon>Tylenchina</taxon>
        <taxon>Panagrolaimomorpha</taxon>
        <taxon>Panagrolaimoidea</taxon>
        <taxon>Panagrolaimidae</taxon>
        <taxon>Panagrolaimus</taxon>
    </lineage>
</organism>
<dbReference type="Proteomes" id="UP000887579">
    <property type="component" value="Unplaced"/>
</dbReference>